<dbReference type="GO" id="GO:0008270">
    <property type="term" value="F:zinc ion binding"/>
    <property type="evidence" value="ECO:0007669"/>
    <property type="project" value="InterPro"/>
</dbReference>
<keyword evidence="3" id="KW-0645">Protease</keyword>
<proteinExistence type="inferred from homology"/>
<dbReference type="InterPro" id="IPR000834">
    <property type="entry name" value="Peptidase_M14"/>
</dbReference>
<evidence type="ECO:0000256" key="6">
    <source>
        <dbReference type="ARBA" id="ARBA00023049"/>
    </source>
</evidence>
<protein>
    <submittedName>
        <fullName evidence="8">Peptidase</fullName>
    </submittedName>
</protein>
<accession>A0A2Z3H5K1</accession>
<dbReference type="KEGG" id="gog:C1280_18855"/>
<sequence length="913" mass="99252">MRRIVALALVLSGTVFLSPHEALRSAEPKPAPKVTTPKAHFGFNLGDDYCLANYEQYAAYLAKLEKESDRIKVVEIGKTAEKRPQLMAVVTAPANHKLLARYQAVAKQLANADGVTPEAAKRLAAEGKAVVWIDGGLHASETLCAQALAETIYQFVSATDAESLRILDDVIILFVHANPDGHDLVADWYMREKEPKKRSLGGLPRLYQKYIGHDNNRDFYANTQAETRNMNRVMYREWLPQIVYNHHQTGPPGTVLFCPPFRDPFNYNFDPLVVSGIDAVGAAMMQRFLAEDKPGATTRSGARYSTWFNGGLRTTAYFHNMIGLLTETIGSPTPSRIPFNPALQLPRADLLAPVAPQEWHFRQSVDYSVTANRAVLDYASRHREQLLYNIWLMGKNAIDRGGKDSWTVTPKVVTAAKGGRGADAFQKFFRDPAKRDARAYILPSDQPDFLTATKFVNTLIGTGVTVHRATDGFTVGGKKYRAGSYVVKSAQAFRAHVLDMFEPQDHPDDFAYPGAPPTPPYDAAGYTLAFQMGVQFDRALDAVSGPFEELKGEVPPPPGQVLDADGAVGFFLHPRTNDAFRAVNQLLAAGEEVRRLTKPAAVGGAKHPAGMFFVTKKAGTQKRLETIATALGTRFVGSPEAPGREAAALKPARIALVDRYGGSMPSGWTRWLFEQFEYPFTVVYPPDLDRGKLREQFDVIVLVDGMGGSRGGGGGGGDQPPESNVVDELGLPAEFRGRRGSITATKTVPELKKFVAAGGTLLTIGSSTALAGQLGVKVENHLVEKGADGKEKPLGRDKFYVPPSVLRMKVDPAHPLAWGMGDETDVMFANSPTFRAPANGSGVERVGWFAGKTPLRSGWAFGQEHLDGGVAVLDAAVGKGRVVAYGSQVLYRAQPHATFKLVFNAICRAGAGD</sequence>
<comment type="cofactor">
    <cofactor evidence="1">
        <name>Zn(2+)</name>
        <dbReference type="ChEBI" id="CHEBI:29105"/>
    </cofactor>
</comment>
<dbReference type="AlphaFoldDB" id="A0A2Z3H5K1"/>
<evidence type="ECO:0000256" key="3">
    <source>
        <dbReference type="ARBA" id="ARBA00022670"/>
    </source>
</evidence>
<gene>
    <name evidence="8" type="ORF">C1280_18855</name>
</gene>
<dbReference type="OrthoDB" id="9767214at2"/>
<dbReference type="SUPFAM" id="SSF53187">
    <property type="entry name" value="Zn-dependent exopeptidases"/>
    <property type="match status" value="1"/>
</dbReference>
<evidence type="ECO:0000256" key="4">
    <source>
        <dbReference type="ARBA" id="ARBA00022801"/>
    </source>
</evidence>
<dbReference type="PANTHER" id="PTHR11705">
    <property type="entry name" value="PROTEASE FAMILY M14 CARBOXYPEPTIDASE A,B"/>
    <property type="match status" value="1"/>
</dbReference>
<organism evidence="8 9">
    <name type="scientific">Gemmata obscuriglobus</name>
    <dbReference type="NCBI Taxonomy" id="114"/>
    <lineage>
        <taxon>Bacteria</taxon>
        <taxon>Pseudomonadati</taxon>
        <taxon>Planctomycetota</taxon>
        <taxon>Planctomycetia</taxon>
        <taxon>Gemmatales</taxon>
        <taxon>Gemmataceae</taxon>
        <taxon>Gemmata</taxon>
    </lineage>
</organism>
<keyword evidence="4" id="KW-0378">Hydrolase</keyword>
<dbReference type="RefSeq" id="WP_010039712.1">
    <property type="nucleotide sequence ID" value="NZ_CP025958.1"/>
</dbReference>
<evidence type="ECO:0000256" key="1">
    <source>
        <dbReference type="ARBA" id="ARBA00001947"/>
    </source>
</evidence>
<dbReference type="InterPro" id="IPR029062">
    <property type="entry name" value="Class_I_gatase-like"/>
</dbReference>
<dbReference type="GO" id="GO:0004181">
    <property type="term" value="F:metallocarboxypeptidase activity"/>
    <property type="evidence" value="ECO:0007669"/>
    <property type="project" value="InterPro"/>
</dbReference>
<dbReference type="Proteomes" id="UP000245802">
    <property type="component" value="Chromosome"/>
</dbReference>
<evidence type="ECO:0000313" key="9">
    <source>
        <dbReference type="Proteomes" id="UP000245802"/>
    </source>
</evidence>
<dbReference type="EMBL" id="CP025958">
    <property type="protein sequence ID" value="AWM38836.1"/>
    <property type="molecule type" value="Genomic_DNA"/>
</dbReference>
<dbReference type="Gene3D" id="3.40.630.10">
    <property type="entry name" value="Zn peptidases"/>
    <property type="match status" value="1"/>
</dbReference>
<dbReference type="GO" id="GO:0006508">
    <property type="term" value="P:proteolysis"/>
    <property type="evidence" value="ECO:0007669"/>
    <property type="project" value="UniProtKB-KW"/>
</dbReference>
<evidence type="ECO:0000256" key="2">
    <source>
        <dbReference type="ARBA" id="ARBA00005988"/>
    </source>
</evidence>
<keyword evidence="5" id="KW-0862">Zinc</keyword>
<keyword evidence="6" id="KW-0482">Metalloprotease</keyword>
<evidence type="ECO:0000313" key="8">
    <source>
        <dbReference type="EMBL" id="AWM38836.1"/>
    </source>
</evidence>
<evidence type="ECO:0000256" key="5">
    <source>
        <dbReference type="ARBA" id="ARBA00022833"/>
    </source>
</evidence>
<feature type="domain" description="Peptidase M14" evidence="7">
    <location>
        <begin position="58"/>
        <end position="226"/>
    </location>
</feature>
<dbReference type="GO" id="GO:0005615">
    <property type="term" value="C:extracellular space"/>
    <property type="evidence" value="ECO:0007669"/>
    <property type="project" value="TreeGrafter"/>
</dbReference>
<comment type="similarity">
    <text evidence="2">Belongs to the peptidase M14 family.</text>
</comment>
<dbReference type="Pfam" id="PF00246">
    <property type="entry name" value="Peptidase_M14"/>
    <property type="match status" value="1"/>
</dbReference>
<dbReference type="CDD" id="cd06240">
    <property type="entry name" value="M14-like"/>
    <property type="match status" value="1"/>
</dbReference>
<dbReference type="PANTHER" id="PTHR11705:SF143">
    <property type="entry name" value="SLL0236 PROTEIN"/>
    <property type="match status" value="1"/>
</dbReference>
<reference evidence="8 9" key="1">
    <citation type="submission" date="2018-01" db="EMBL/GenBank/DDBJ databases">
        <title>G. obscuriglobus.</title>
        <authorList>
            <person name="Franke J."/>
            <person name="Blomberg W."/>
            <person name="Selmecki A."/>
        </authorList>
    </citation>
    <scope>NUCLEOTIDE SEQUENCE [LARGE SCALE GENOMIC DNA]</scope>
    <source>
        <strain evidence="8 9">DSM 5831</strain>
    </source>
</reference>
<dbReference type="SUPFAM" id="SSF52317">
    <property type="entry name" value="Class I glutamine amidotransferase-like"/>
    <property type="match status" value="1"/>
</dbReference>
<name>A0A2Z3H5K1_9BACT</name>
<evidence type="ECO:0000259" key="7">
    <source>
        <dbReference type="Pfam" id="PF00246"/>
    </source>
</evidence>
<keyword evidence="9" id="KW-1185">Reference proteome</keyword>